<feature type="compositionally biased region" description="Polar residues" evidence="1">
    <location>
        <begin position="1"/>
        <end position="26"/>
    </location>
</feature>
<sequence>MEASSQQTSTLEGVMPKTNSQHTNSNSPPPAYTPGRSLNLTSLTARHIQQQQQQLFQHDSVNADGRPLWTTLLSSSDLQDEEEPVEDRDSICLRINTSINVTKSNNLVCLTETPAEHANAIARAVVEAMQKNSSGQCGIPMIDEDGHPRPIRIEVDASMSVDGIGNVVGSERIISQVLEERNSRKRQRAADDEAGPANKRQHSSE</sequence>
<accession>A0A8K0T1T1</accession>
<keyword evidence="3" id="KW-1185">Reference proteome</keyword>
<gene>
    <name evidence="2" type="ORF">B0I35DRAFT_30916</name>
</gene>
<evidence type="ECO:0000313" key="2">
    <source>
        <dbReference type="EMBL" id="KAH7328924.1"/>
    </source>
</evidence>
<evidence type="ECO:0000256" key="1">
    <source>
        <dbReference type="SAM" id="MobiDB-lite"/>
    </source>
</evidence>
<name>A0A8K0T1T1_9HYPO</name>
<dbReference type="EMBL" id="JAGPNK010000001">
    <property type="protein sequence ID" value="KAH7328924.1"/>
    <property type="molecule type" value="Genomic_DNA"/>
</dbReference>
<comment type="caution">
    <text evidence="2">The sequence shown here is derived from an EMBL/GenBank/DDBJ whole genome shotgun (WGS) entry which is preliminary data.</text>
</comment>
<feature type="region of interest" description="Disordered" evidence="1">
    <location>
        <begin position="1"/>
        <end position="37"/>
    </location>
</feature>
<dbReference type="AlphaFoldDB" id="A0A8K0T1T1"/>
<evidence type="ECO:0000313" key="3">
    <source>
        <dbReference type="Proteomes" id="UP000813444"/>
    </source>
</evidence>
<organism evidence="2 3">
    <name type="scientific">Stachybotrys elegans</name>
    <dbReference type="NCBI Taxonomy" id="80388"/>
    <lineage>
        <taxon>Eukaryota</taxon>
        <taxon>Fungi</taxon>
        <taxon>Dikarya</taxon>
        <taxon>Ascomycota</taxon>
        <taxon>Pezizomycotina</taxon>
        <taxon>Sordariomycetes</taxon>
        <taxon>Hypocreomycetidae</taxon>
        <taxon>Hypocreales</taxon>
        <taxon>Stachybotryaceae</taxon>
        <taxon>Stachybotrys</taxon>
    </lineage>
</organism>
<dbReference type="OrthoDB" id="5409271at2759"/>
<protein>
    <submittedName>
        <fullName evidence="2">Uncharacterized protein</fullName>
    </submittedName>
</protein>
<proteinExistence type="predicted"/>
<reference evidence="2" key="1">
    <citation type="journal article" date="2021" name="Nat. Commun.">
        <title>Genetic determinants of endophytism in the Arabidopsis root mycobiome.</title>
        <authorList>
            <person name="Mesny F."/>
            <person name="Miyauchi S."/>
            <person name="Thiergart T."/>
            <person name="Pickel B."/>
            <person name="Atanasova L."/>
            <person name="Karlsson M."/>
            <person name="Huettel B."/>
            <person name="Barry K.W."/>
            <person name="Haridas S."/>
            <person name="Chen C."/>
            <person name="Bauer D."/>
            <person name="Andreopoulos W."/>
            <person name="Pangilinan J."/>
            <person name="LaButti K."/>
            <person name="Riley R."/>
            <person name="Lipzen A."/>
            <person name="Clum A."/>
            <person name="Drula E."/>
            <person name="Henrissat B."/>
            <person name="Kohler A."/>
            <person name="Grigoriev I.V."/>
            <person name="Martin F.M."/>
            <person name="Hacquard S."/>
        </authorList>
    </citation>
    <scope>NUCLEOTIDE SEQUENCE</scope>
    <source>
        <strain evidence="2">MPI-CAGE-CH-0235</strain>
    </source>
</reference>
<feature type="region of interest" description="Disordered" evidence="1">
    <location>
        <begin position="178"/>
        <end position="205"/>
    </location>
</feature>
<dbReference type="Proteomes" id="UP000813444">
    <property type="component" value="Unassembled WGS sequence"/>
</dbReference>